<dbReference type="EMBL" id="JABEQB010000005">
    <property type="protein sequence ID" value="NNG66133.1"/>
    <property type="molecule type" value="Genomic_DNA"/>
</dbReference>
<dbReference type="RefSeq" id="WP_170270330.1">
    <property type="nucleotide sequence ID" value="NZ_JABEQB010000005.1"/>
</dbReference>
<sequence>MSVYSDILNTLQSNTNLVNLVGNRIYFQVNKSGQYPAITFFVYNELGELFADNKELKTGYYIQIDVWSKENYNAIVNEVMKSMTQAGYRRTSSVDLYENDIQIYHKAIRFVKEM</sequence>
<protein>
    <recommendedName>
        <fullName evidence="3">DUF3168 domain-containing protein</fullName>
    </recommendedName>
</protein>
<comment type="caution">
    <text evidence="1">The sequence shown here is derived from an EMBL/GenBank/DDBJ whole genome shotgun (WGS) entry which is preliminary data.</text>
</comment>
<evidence type="ECO:0000313" key="2">
    <source>
        <dbReference type="Proteomes" id="UP000529861"/>
    </source>
</evidence>
<organism evidence="1 2">
    <name type="scientific">Caldanaerobacter subterraneus</name>
    <dbReference type="NCBI Taxonomy" id="911092"/>
    <lineage>
        <taxon>Bacteria</taxon>
        <taxon>Bacillati</taxon>
        <taxon>Bacillota</taxon>
        <taxon>Clostridia</taxon>
        <taxon>Thermoanaerobacterales</taxon>
        <taxon>Thermoanaerobacteraceae</taxon>
        <taxon>Caldanaerobacter</taxon>
    </lineage>
</organism>
<dbReference type="InterPro" id="IPR053745">
    <property type="entry name" value="Viral_Tail_Comp_sf"/>
</dbReference>
<dbReference type="Proteomes" id="UP000529861">
    <property type="component" value="Unassembled WGS sequence"/>
</dbReference>
<evidence type="ECO:0000313" key="1">
    <source>
        <dbReference type="EMBL" id="NNG66133.1"/>
    </source>
</evidence>
<dbReference type="Gene3D" id="3.30.2000.30">
    <property type="match status" value="1"/>
</dbReference>
<dbReference type="AlphaFoldDB" id="A0A7Y2L5E8"/>
<evidence type="ECO:0008006" key="3">
    <source>
        <dbReference type="Google" id="ProtNLM"/>
    </source>
</evidence>
<proteinExistence type="predicted"/>
<gene>
    <name evidence="1" type="ORF">HKI81_02620</name>
</gene>
<accession>A0A7Y2L5E8</accession>
<reference evidence="1 2" key="1">
    <citation type="submission" date="2020-04" db="EMBL/GenBank/DDBJ databases">
        <title>Draft genome sequence of Caldanaerobacter sunterraneus. strain 1523vc isolated from Griffin hot spring, Kamchatka, Russia.</title>
        <authorList>
            <person name="Toshchakov S.V."/>
            <person name="Podosokorskaya O.A."/>
            <person name="Kublanov I.V."/>
            <person name="Korzhenkov A."/>
            <person name="Patrushev M.V."/>
        </authorList>
    </citation>
    <scope>NUCLEOTIDE SEQUENCE [LARGE SCALE GENOMIC DNA]</scope>
    <source>
        <strain evidence="1 2">1523vc</strain>
    </source>
</reference>
<name>A0A7Y2L5E8_9THEO</name>